<dbReference type="PANTHER" id="PTHR43537:SF53">
    <property type="entry name" value="HTH-TYPE TRANSCRIPTIONAL REPRESSOR NANR"/>
    <property type="match status" value="1"/>
</dbReference>
<evidence type="ECO:0000256" key="3">
    <source>
        <dbReference type="ARBA" id="ARBA00023163"/>
    </source>
</evidence>
<reference evidence="6" key="1">
    <citation type="submission" date="2016-02" db="EMBL/GenBank/DDBJ databases">
        <authorList>
            <person name="Rodrigo-Torres Lidia"/>
            <person name="Arahal R.David."/>
        </authorList>
    </citation>
    <scope>NUCLEOTIDE SEQUENCE [LARGE SCALE GENOMIC DNA]</scope>
    <source>
        <strain evidence="6">CECT 8713</strain>
    </source>
</reference>
<dbReference type="InterPro" id="IPR011711">
    <property type="entry name" value="GntR_C"/>
</dbReference>
<organism evidence="5 6">
    <name type="scientific">Grimontia marina</name>
    <dbReference type="NCBI Taxonomy" id="646534"/>
    <lineage>
        <taxon>Bacteria</taxon>
        <taxon>Pseudomonadati</taxon>
        <taxon>Pseudomonadota</taxon>
        <taxon>Gammaproteobacteria</taxon>
        <taxon>Vibrionales</taxon>
        <taxon>Vibrionaceae</taxon>
        <taxon>Grimontia</taxon>
    </lineage>
</organism>
<evidence type="ECO:0000256" key="2">
    <source>
        <dbReference type="ARBA" id="ARBA00023125"/>
    </source>
</evidence>
<gene>
    <name evidence="5" type="primary">ydfH_2</name>
    <name evidence="5" type="ORF">GMA8713_05008</name>
</gene>
<dbReference type="EMBL" id="FIZY01000101">
    <property type="protein sequence ID" value="CZF86967.1"/>
    <property type="molecule type" value="Genomic_DNA"/>
</dbReference>
<feature type="domain" description="HTH gntR-type" evidence="4">
    <location>
        <begin position="11"/>
        <end position="78"/>
    </location>
</feature>
<proteinExistence type="predicted"/>
<keyword evidence="6" id="KW-1185">Reference proteome</keyword>
<dbReference type="SMART" id="SM00895">
    <property type="entry name" value="FCD"/>
    <property type="match status" value="1"/>
</dbReference>
<sequence length="232" mass="26057">MQNQKSNQQKRNPAEAIYDKVLLAIFERKLAPGVRLKEEEMCEVFDASRGTVRTVLQRLAIKKLVNIVPNSGAFVAKPDIREAKEVFEARRLIEKNIVLELAKSFNKEKKAILENHVDKEHQAEKAGEEALSIRLSGEFHLLLGELSEKSVLTELLREVIFRTSLIISLYKKQTLPSSLGLQCDHDELIAALSEGDGEKAAELMEIHLLAIESQLKLTDEDDGSAGLRDVFL</sequence>
<evidence type="ECO:0000313" key="6">
    <source>
        <dbReference type="Proteomes" id="UP000073601"/>
    </source>
</evidence>
<evidence type="ECO:0000256" key="1">
    <source>
        <dbReference type="ARBA" id="ARBA00023015"/>
    </source>
</evidence>
<dbReference type="GO" id="GO:0003677">
    <property type="term" value="F:DNA binding"/>
    <property type="evidence" value="ECO:0007669"/>
    <property type="project" value="UniProtKB-KW"/>
</dbReference>
<keyword evidence="1" id="KW-0805">Transcription regulation</keyword>
<keyword evidence="3" id="KW-0804">Transcription</keyword>
<dbReference type="GO" id="GO:0003700">
    <property type="term" value="F:DNA-binding transcription factor activity"/>
    <property type="evidence" value="ECO:0007669"/>
    <property type="project" value="InterPro"/>
</dbReference>
<dbReference type="InterPro" id="IPR000524">
    <property type="entry name" value="Tscrpt_reg_HTH_GntR"/>
</dbReference>
<dbReference type="AlphaFoldDB" id="A0A128FJH7"/>
<dbReference type="Gene3D" id="1.20.120.530">
    <property type="entry name" value="GntR ligand-binding domain-like"/>
    <property type="match status" value="1"/>
</dbReference>
<dbReference type="Pfam" id="PF07729">
    <property type="entry name" value="FCD"/>
    <property type="match status" value="1"/>
</dbReference>
<evidence type="ECO:0000313" key="5">
    <source>
        <dbReference type="EMBL" id="CZF86967.1"/>
    </source>
</evidence>
<name>A0A128FJH7_9GAMM</name>
<dbReference type="RefSeq" id="WP_062715252.1">
    <property type="nucleotide sequence ID" value="NZ_CAWRCI010000101.1"/>
</dbReference>
<keyword evidence="2" id="KW-0238">DNA-binding</keyword>
<dbReference type="InterPro" id="IPR036388">
    <property type="entry name" value="WH-like_DNA-bd_sf"/>
</dbReference>
<accession>A0A128FJH7</accession>
<dbReference type="Pfam" id="PF00392">
    <property type="entry name" value="GntR"/>
    <property type="match status" value="1"/>
</dbReference>
<dbReference type="Proteomes" id="UP000073601">
    <property type="component" value="Unassembled WGS sequence"/>
</dbReference>
<dbReference type="InterPro" id="IPR008920">
    <property type="entry name" value="TF_FadR/GntR_C"/>
</dbReference>
<evidence type="ECO:0000259" key="4">
    <source>
        <dbReference type="PROSITE" id="PS50949"/>
    </source>
</evidence>
<protein>
    <submittedName>
        <fullName evidence="5">Putative HTH-type transcriptional regulator YdfH</fullName>
    </submittedName>
</protein>
<dbReference type="SUPFAM" id="SSF48008">
    <property type="entry name" value="GntR ligand-binding domain-like"/>
    <property type="match status" value="1"/>
</dbReference>
<dbReference type="PANTHER" id="PTHR43537">
    <property type="entry name" value="TRANSCRIPTIONAL REGULATOR, GNTR FAMILY"/>
    <property type="match status" value="1"/>
</dbReference>
<dbReference type="Gene3D" id="1.10.10.10">
    <property type="entry name" value="Winged helix-like DNA-binding domain superfamily/Winged helix DNA-binding domain"/>
    <property type="match status" value="1"/>
</dbReference>
<dbReference type="SMART" id="SM00345">
    <property type="entry name" value="HTH_GNTR"/>
    <property type="match status" value="1"/>
</dbReference>
<dbReference type="SUPFAM" id="SSF46785">
    <property type="entry name" value="Winged helix' DNA-binding domain"/>
    <property type="match status" value="1"/>
</dbReference>
<dbReference type="PROSITE" id="PS50949">
    <property type="entry name" value="HTH_GNTR"/>
    <property type="match status" value="1"/>
</dbReference>
<dbReference type="OrthoDB" id="5243844at2"/>
<dbReference type="InterPro" id="IPR036390">
    <property type="entry name" value="WH_DNA-bd_sf"/>
</dbReference>